<evidence type="ECO:0000313" key="3">
    <source>
        <dbReference type="Proteomes" id="UP000272051"/>
    </source>
</evidence>
<dbReference type="Pfam" id="PF12822">
    <property type="entry name" value="ECF_trnsprt"/>
    <property type="match status" value="1"/>
</dbReference>
<feature type="transmembrane region" description="Helical" evidence="1">
    <location>
        <begin position="74"/>
        <end position="93"/>
    </location>
</feature>
<evidence type="ECO:0008006" key="4">
    <source>
        <dbReference type="Google" id="ProtNLM"/>
    </source>
</evidence>
<dbReference type="Gene3D" id="1.10.1760.20">
    <property type="match status" value="1"/>
</dbReference>
<gene>
    <name evidence="2" type="ORF">DRJ33_04840</name>
</gene>
<dbReference type="EMBL" id="QMQX01000076">
    <property type="protein sequence ID" value="RLE51951.1"/>
    <property type="molecule type" value="Genomic_DNA"/>
</dbReference>
<feature type="transmembrane region" description="Helical" evidence="1">
    <location>
        <begin position="99"/>
        <end position="118"/>
    </location>
</feature>
<reference evidence="2 3" key="1">
    <citation type="submission" date="2018-06" db="EMBL/GenBank/DDBJ databases">
        <title>Extensive metabolic versatility and redundancy in microbially diverse, dynamic hydrothermal sediments.</title>
        <authorList>
            <person name="Dombrowski N."/>
            <person name="Teske A."/>
            <person name="Baker B.J."/>
        </authorList>
    </citation>
    <scope>NUCLEOTIDE SEQUENCE [LARGE SCALE GENOMIC DNA]</scope>
    <source>
        <strain evidence="2">B34_G17</strain>
    </source>
</reference>
<evidence type="ECO:0000313" key="2">
    <source>
        <dbReference type="EMBL" id="RLE51951.1"/>
    </source>
</evidence>
<feature type="transmembrane region" description="Helical" evidence="1">
    <location>
        <begin position="125"/>
        <end position="149"/>
    </location>
</feature>
<protein>
    <recommendedName>
        <fullName evidence="4">Alpha-ribazole transporter</fullName>
    </recommendedName>
</protein>
<evidence type="ECO:0000256" key="1">
    <source>
        <dbReference type="SAM" id="Phobius"/>
    </source>
</evidence>
<feature type="transmembrane region" description="Helical" evidence="1">
    <location>
        <begin position="45"/>
        <end position="67"/>
    </location>
</feature>
<keyword evidence="1" id="KW-0812">Transmembrane</keyword>
<keyword evidence="1" id="KW-0472">Membrane</keyword>
<name>A0A497EY57_9CREN</name>
<dbReference type="AlphaFoldDB" id="A0A497EY57"/>
<sequence length="155" mass="15870">CDVHRAKKISLTALLSALCVVGSFITFPSPAGTIALDSSPGFFAAYYFGASLGAVVCAIGHLATAVVHGFPLGLLHLAIALGMALTGFSTGLVKHRFGLIPAIITAIAVNTALFPLAIPVLGWHVSLYAVMPILLIASSINAILAASVYKVLTKG</sequence>
<dbReference type="GO" id="GO:0022857">
    <property type="term" value="F:transmembrane transporter activity"/>
    <property type="evidence" value="ECO:0007669"/>
    <property type="project" value="InterPro"/>
</dbReference>
<keyword evidence="1" id="KW-1133">Transmembrane helix</keyword>
<dbReference type="InterPro" id="IPR024529">
    <property type="entry name" value="ECF_trnsprt_substrate-spec"/>
</dbReference>
<organism evidence="2 3">
    <name type="scientific">Thermoproteota archaeon</name>
    <dbReference type="NCBI Taxonomy" id="2056631"/>
    <lineage>
        <taxon>Archaea</taxon>
        <taxon>Thermoproteota</taxon>
    </lineage>
</organism>
<dbReference type="Proteomes" id="UP000272051">
    <property type="component" value="Unassembled WGS sequence"/>
</dbReference>
<comment type="caution">
    <text evidence="2">The sequence shown here is derived from an EMBL/GenBank/DDBJ whole genome shotgun (WGS) entry which is preliminary data.</text>
</comment>
<feature type="non-terminal residue" evidence="2">
    <location>
        <position position="1"/>
    </location>
</feature>
<accession>A0A497EY57</accession>
<proteinExistence type="predicted"/>